<sequence length="159" mass="17468">MSLTTFLLVVIGLVLAVLIWRSLQPVAGIVFPKDDPALQAAKAEARASLPQFWSAFDARHPDDSEFGLKVNLKPGEPDGELIWALDIERNGERISGILGNRPVDRAYAEGQRVEIDPAAIVDWCYFRDGVAQGHFTTRAMFPHMPARMVAEGKAALGWA</sequence>
<dbReference type="Pfam" id="PF10077">
    <property type="entry name" value="DUF2314"/>
    <property type="match status" value="1"/>
</dbReference>
<protein>
    <submittedName>
        <fullName evidence="2">DUF2314 domain-containing protein</fullName>
    </submittedName>
</protein>
<evidence type="ECO:0000259" key="1">
    <source>
        <dbReference type="Pfam" id="PF10077"/>
    </source>
</evidence>
<name>A0A6M4AR90_9SPHN</name>
<proteinExistence type="predicted"/>
<dbReference type="KEGG" id="slan:GV829_01255"/>
<evidence type="ECO:0000313" key="2">
    <source>
        <dbReference type="EMBL" id="QJQ31236.1"/>
    </source>
</evidence>
<dbReference type="Proteomes" id="UP000503018">
    <property type="component" value="Chromosome"/>
</dbReference>
<feature type="domain" description="DUF2314" evidence="1">
    <location>
        <begin position="35"/>
        <end position="155"/>
    </location>
</feature>
<gene>
    <name evidence="2" type="ORF">GV829_01255</name>
</gene>
<dbReference type="InterPro" id="IPR018756">
    <property type="entry name" value="DUF2314"/>
</dbReference>
<dbReference type="EMBL" id="CP053015">
    <property type="protein sequence ID" value="QJQ31236.1"/>
    <property type="molecule type" value="Genomic_DNA"/>
</dbReference>
<reference evidence="2 3" key="1">
    <citation type="submission" date="2020-01" db="EMBL/GenBank/DDBJ databases">
        <title>Sphingomonas sp. strain CSW-10.</title>
        <authorList>
            <person name="Chen W.-M."/>
        </authorList>
    </citation>
    <scope>NUCLEOTIDE SEQUENCE [LARGE SCALE GENOMIC DNA]</scope>
    <source>
        <strain evidence="2 3">CSW-10</strain>
    </source>
</reference>
<dbReference type="AlphaFoldDB" id="A0A6M4AR90"/>
<dbReference type="RefSeq" id="WP_169943453.1">
    <property type="nucleotide sequence ID" value="NZ_CP053015.1"/>
</dbReference>
<keyword evidence="3" id="KW-1185">Reference proteome</keyword>
<evidence type="ECO:0000313" key="3">
    <source>
        <dbReference type="Proteomes" id="UP000503018"/>
    </source>
</evidence>
<accession>A0A6M4AR90</accession>
<organism evidence="2 3">
    <name type="scientific">Sphingomonas lacunae</name>
    <dbReference type="NCBI Taxonomy" id="2698828"/>
    <lineage>
        <taxon>Bacteria</taxon>
        <taxon>Pseudomonadati</taxon>
        <taxon>Pseudomonadota</taxon>
        <taxon>Alphaproteobacteria</taxon>
        <taxon>Sphingomonadales</taxon>
        <taxon>Sphingomonadaceae</taxon>
        <taxon>Sphingomonas</taxon>
    </lineage>
</organism>